<dbReference type="EMBL" id="CP015402">
    <property type="protein sequence ID" value="ANU62960.1"/>
    <property type="molecule type" value="Genomic_DNA"/>
</dbReference>
<dbReference type="STRING" id="1796646.A4V02_03990"/>
<dbReference type="EMBL" id="SRYD01000019">
    <property type="protein sequence ID" value="TGY74627.1"/>
    <property type="molecule type" value="Genomic_DNA"/>
</dbReference>
<dbReference type="Proteomes" id="UP000186351">
    <property type="component" value="Chromosome"/>
</dbReference>
<dbReference type="RefSeq" id="WP_068960321.1">
    <property type="nucleotide sequence ID" value="NZ_CAJTAP010000056.1"/>
</dbReference>
<sequence length="85" mass="9563">MDIAIEKKNQSFRLSVDLIERLKRIAKRQNRSLNNYVETLLLDAAYHEPNATTLAAMKEAESGALRDEPALDLTSIEAMEKSMGL</sequence>
<dbReference type="InterPro" id="IPR010985">
    <property type="entry name" value="Ribbon_hlx_hlx"/>
</dbReference>
<evidence type="ECO:0000313" key="1">
    <source>
        <dbReference type="EMBL" id="ANU62960.1"/>
    </source>
</evidence>
<dbReference type="Proteomes" id="UP000306630">
    <property type="component" value="Unassembled WGS sequence"/>
</dbReference>
<name>A0A1B1S838_9BACT</name>
<evidence type="ECO:0000313" key="3">
    <source>
        <dbReference type="Proteomes" id="UP000186351"/>
    </source>
</evidence>
<accession>A0A1B1S838</accession>
<gene>
    <name evidence="1" type="ORF">A4V02_03990</name>
    <name evidence="2" type="ORF">E5333_06105</name>
</gene>
<protein>
    <submittedName>
        <fullName evidence="2">Toxin-antitoxin system protein</fullName>
    </submittedName>
</protein>
<keyword evidence="3" id="KW-1185">Reference proteome</keyword>
<dbReference type="SUPFAM" id="SSF47598">
    <property type="entry name" value="Ribbon-helix-helix"/>
    <property type="match status" value="1"/>
</dbReference>
<evidence type="ECO:0000313" key="4">
    <source>
        <dbReference type="Proteomes" id="UP000306630"/>
    </source>
</evidence>
<reference evidence="2 4" key="3">
    <citation type="submission" date="2019-04" db="EMBL/GenBank/DDBJ databases">
        <title>Microbes associate with the intestines of laboratory mice.</title>
        <authorList>
            <person name="Navarre W."/>
            <person name="Wong E."/>
            <person name="Huang K."/>
            <person name="Tropini C."/>
            <person name="Ng K."/>
            <person name="Yu B."/>
        </authorList>
    </citation>
    <scope>NUCLEOTIDE SEQUENCE [LARGE SCALE GENOMIC DNA]</scope>
    <source>
        <strain evidence="2 4">NM06_A21</strain>
    </source>
</reference>
<proteinExistence type="predicted"/>
<accession>A0A1Z2XDP3</accession>
<dbReference type="AlphaFoldDB" id="A0A1B1S838"/>
<evidence type="ECO:0000313" key="2">
    <source>
        <dbReference type="EMBL" id="TGY74627.1"/>
    </source>
</evidence>
<dbReference type="Gene3D" id="1.10.1220.10">
    <property type="entry name" value="Met repressor-like"/>
    <property type="match status" value="1"/>
</dbReference>
<dbReference type="KEGG" id="pary:A4V02_03990"/>
<dbReference type="GO" id="GO:0006355">
    <property type="term" value="P:regulation of DNA-templated transcription"/>
    <property type="evidence" value="ECO:0007669"/>
    <property type="project" value="InterPro"/>
</dbReference>
<reference evidence="3" key="1">
    <citation type="submission" date="2016-04" db="EMBL/GenBank/DDBJ databases">
        <title>Complete Genome Sequences of Twelve Strains of a Stable Defined Moderately Diverse Mouse Microbiota 2 (sDMDMm2).</title>
        <authorList>
            <person name="Uchimura Y."/>
            <person name="Wyss M."/>
            <person name="Brugiroux S."/>
            <person name="Limenitakis J.P."/>
            <person name="Stecher B."/>
            <person name="McCoy K.D."/>
            <person name="Macpherson A.J."/>
        </authorList>
    </citation>
    <scope>NUCLEOTIDE SEQUENCE [LARGE SCALE GENOMIC DNA]</scope>
    <source>
        <strain evidence="3">YL27</strain>
    </source>
</reference>
<dbReference type="GeneID" id="65536006"/>
<dbReference type="InterPro" id="IPR013321">
    <property type="entry name" value="Arc_rbn_hlx_hlx"/>
</dbReference>
<dbReference type="OrthoDB" id="1447998at2"/>
<organism evidence="1 3">
    <name type="scientific">Muribaculum intestinale</name>
    <dbReference type="NCBI Taxonomy" id="1796646"/>
    <lineage>
        <taxon>Bacteria</taxon>
        <taxon>Pseudomonadati</taxon>
        <taxon>Bacteroidota</taxon>
        <taxon>Bacteroidia</taxon>
        <taxon>Bacteroidales</taxon>
        <taxon>Muribaculaceae</taxon>
        <taxon>Muribaculum</taxon>
    </lineage>
</organism>
<reference evidence="1" key="2">
    <citation type="submission" date="2017-04" db="EMBL/GenBank/DDBJ databases">
        <title>Complete Genome Sequences of Twelve Strains of a Stable Defined Moderately Diverse Mouse Microbiota 2 (sDMDMm2).</title>
        <authorList>
            <person name="Uchimura Y."/>
            <person name="Wyss M."/>
            <person name="Brugiroux S."/>
            <person name="Limenitakis J.P."/>
            <person name="Stecher B."/>
            <person name="McCoy K.D."/>
            <person name="Macpherson A.J."/>
        </authorList>
    </citation>
    <scope>NUCLEOTIDE SEQUENCE</scope>
    <source>
        <strain evidence="1">YL27</strain>
    </source>
</reference>